<dbReference type="Proteomes" id="UP001159363">
    <property type="component" value="Chromosome X"/>
</dbReference>
<gene>
    <name evidence="1" type="ORF">PR048_014021</name>
</gene>
<proteinExistence type="predicted"/>
<evidence type="ECO:0000313" key="1">
    <source>
        <dbReference type="EMBL" id="KAJ8887803.1"/>
    </source>
</evidence>
<name>A0ABQ9HTU2_9NEOP</name>
<accession>A0ABQ9HTU2</accession>
<organism evidence="1 2">
    <name type="scientific">Dryococelus australis</name>
    <dbReference type="NCBI Taxonomy" id="614101"/>
    <lineage>
        <taxon>Eukaryota</taxon>
        <taxon>Metazoa</taxon>
        <taxon>Ecdysozoa</taxon>
        <taxon>Arthropoda</taxon>
        <taxon>Hexapoda</taxon>
        <taxon>Insecta</taxon>
        <taxon>Pterygota</taxon>
        <taxon>Neoptera</taxon>
        <taxon>Polyneoptera</taxon>
        <taxon>Phasmatodea</taxon>
        <taxon>Verophasmatodea</taxon>
        <taxon>Anareolatae</taxon>
        <taxon>Phasmatidae</taxon>
        <taxon>Eurycanthinae</taxon>
        <taxon>Dryococelus</taxon>
    </lineage>
</organism>
<dbReference type="EMBL" id="JARBHB010000004">
    <property type="protein sequence ID" value="KAJ8887803.1"/>
    <property type="molecule type" value="Genomic_DNA"/>
</dbReference>
<reference evidence="1 2" key="1">
    <citation type="submission" date="2023-02" db="EMBL/GenBank/DDBJ databases">
        <title>LHISI_Scaffold_Assembly.</title>
        <authorList>
            <person name="Stuart O.P."/>
            <person name="Cleave R."/>
            <person name="Magrath M.J.L."/>
            <person name="Mikheyev A.S."/>
        </authorList>
    </citation>
    <scope>NUCLEOTIDE SEQUENCE [LARGE SCALE GENOMIC DNA]</scope>
    <source>
        <strain evidence="1">Daus_M_001</strain>
        <tissue evidence="1">Leg muscle</tissue>
    </source>
</reference>
<evidence type="ECO:0000313" key="2">
    <source>
        <dbReference type="Proteomes" id="UP001159363"/>
    </source>
</evidence>
<comment type="caution">
    <text evidence="1">The sequence shown here is derived from an EMBL/GenBank/DDBJ whole genome shotgun (WGS) entry which is preliminary data.</text>
</comment>
<protein>
    <submittedName>
        <fullName evidence="1">Uncharacterized protein</fullName>
    </submittedName>
</protein>
<sequence>MRNTSEAVESLAIPGNLVDLFASKLDSTILCVFEPQLVVRWLILHFYLGHAAQNSVFVAPQVSYWLKFTPVILDRVTPDVHTWESCRSMTLVGGFSRGSLVCPTLSFRRRSTLTSITLIGSQDLDVSPLTHICSGTRRVHEHTNMPVLECKFSRAGRNERRIGGVEGEEGAVFLPTRCGARGRERSRWWDRKLTARSQDGWRRGVGEGCGQDGGVPTQQLGGVASRSDMGGVWASVVALFPQASRPEQRGRQAFQTTRRKVKSVERVLSKREWIVLEDGDNLCLSYRKSHNVGCTLREILDEETRIPTTRLLPRRVGLDSRRGCSRNFARGNRTWTMLQVSGFSRRSPILSSLHLHRPLKTLMLRAAQISSLNHTCRIEELPNSDWTVMQENVFLQRHATNKKREIVVMLAGY</sequence>
<keyword evidence="2" id="KW-1185">Reference proteome</keyword>